<evidence type="ECO:0000256" key="20">
    <source>
        <dbReference type="SAM" id="Phobius"/>
    </source>
</evidence>
<evidence type="ECO:0000259" key="22">
    <source>
        <dbReference type="Pfam" id="PF07850"/>
    </source>
</evidence>
<feature type="transmembrane region" description="Helical" evidence="20">
    <location>
        <begin position="317"/>
        <end position="339"/>
    </location>
</feature>
<dbReference type="EMBL" id="LR783188">
    <property type="protein sequence ID" value="CAB3224547.1"/>
    <property type="molecule type" value="mRNA"/>
</dbReference>
<comment type="subunit">
    <text evidence="19">Interacts with renin. Accessory component of the multisubunit proton-transporting vacuolar (V)-ATPase protein pump. Interacts (via N-terminus) with ATP6AP1 (via N-terminus). Interacts with ATP6V0D1; ATP6V0D1 is a V-ATPase complex subunit and the interaction promotes V-ATPase complex assembly. Interacts with TMEM9; TMEM9 is a V-ATPase assembly regulator and the interaction induces the interaction with ATP6V0D1. Interacts with VMA21 (via N-terminus); VMA21 is a V-ATPase accessory component.</text>
</comment>
<evidence type="ECO:0000256" key="17">
    <source>
        <dbReference type="ARBA" id="ARBA00032473"/>
    </source>
</evidence>
<evidence type="ECO:0000256" key="15">
    <source>
        <dbReference type="ARBA" id="ARBA00030875"/>
    </source>
</evidence>
<feature type="signal peptide" evidence="21">
    <location>
        <begin position="1"/>
        <end position="20"/>
    </location>
</feature>
<organism evidence="24">
    <name type="scientific">Phallusia mammillata</name>
    <dbReference type="NCBI Taxonomy" id="59560"/>
    <lineage>
        <taxon>Eukaryota</taxon>
        <taxon>Metazoa</taxon>
        <taxon>Chordata</taxon>
        <taxon>Tunicata</taxon>
        <taxon>Ascidiacea</taxon>
        <taxon>Phlebobranchia</taxon>
        <taxon>Ascidiidae</taxon>
        <taxon>Phallusia</taxon>
    </lineage>
</organism>
<evidence type="ECO:0000256" key="12">
    <source>
        <dbReference type="ARBA" id="ARBA00029429"/>
    </source>
</evidence>
<evidence type="ECO:0000256" key="4">
    <source>
        <dbReference type="ARBA" id="ARBA00022685"/>
    </source>
</evidence>
<evidence type="ECO:0000256" key="3">
    <source>
        <dbReference type="ARBA" id="ARBA00022475"/>
    </source>
</evidence>
<sequence>MKSLSAGLLFLCGLLSHCRGDLYFLSVPPSIELSKNGEAIDVGDVSHMISYMMGFSTHKITSWTGVKALDIFNRPKANLFINLHVPSPSDISVTEFKAKFIIKGSGGAAPSLEETNAAIYHASSEKKPVIVDFEQEQNVFNILSYNTGVLKDLPVTFFDMKDRLAKADSFIASLDPASCLNVTQETDVLLLGEIQTMKDILSRLQIDKSSVDDQVPDSYYFTISGVDALVKTYGEQSCQVKEALRLLEKFIPEFTASFNKLYDNQLLAEVNIAGEVKREFLQVRRTRSLMATADVAEVLEGFVEEPVMAEYAIYINIAIWITVAIALAVLGSSYFIWFMDPGRDSIIYRMTTQRMKLD</sequence>
<keyword evidence="10 24" id="KW-0675">Receptor</keyword>
<feature type="domain" description="Renin receptor-like C-terminal transmembrane spanning segment" evidence="22">
    <location>
        <begin position="301"/>
        <end position="358"/>
    </location>
</feature>
<name>A0A6F9D7R5_9ASCI</name>
<evidence type="ECO:0000313" key="24">
    <source>
        <dbReference type="EMBL" id="CAB3224547.1"/>
    </source>
</evidence>
<evidence type="ECO:0000256" key="5">
    <source>
        <dbReference type="ARBA" id="ARBA00022692"/>
    </source>
</evidence>
<dbReference type="GO" id="GO:0009897">
    <property type="term" value="C:external side of plasma membrane"/>
    <property type="evidence" value="ECO:0007669"/>
    <property type="project" value="TreeGrafter"/>
</dbReference>
<dbReference type="GO" id="GO:0030665">
    <property type="term" value="C:clathrin-coated vesicle membrane"/>
    <property type="evidence" value="ECO:0007669"/>
    <property type="project" value="UniProtKB-SubCell"/>
</dbReference>
<dbReference type="GO" id="GO:0038023">
    <property type="term" value="F:signaling receptor activity"/>
    <property type="evidence" value="ECO:0007669"/>
    <property type="project" value="InterPro"/>
</dbReference>
<keyword evidence="6 21" id="KW-0732">Signal</keyword>
<evidence type="ECO:0000256" key="11">
    <source>
        <dbReference type="ARBA" id="ARBA00029428"/>
    </source>
</evidence>
<reference evidence="24" key="1">
    <citation type="submission" date="2020-04" db="EMBL/GenBank/DDBJ databases">
        <authorList>
            <person name="Neveu A P."/>
        </authorList>
    </citation>
    <scope>NUCLEOTIDE SEQUENCE</scope>
    <source>
        <tissue evidence="24">Whole embryo</tissue>
    </source>
</reference>
<dbReference type="AlphaFoldDB" id="A0A6F9D7R5"/>
<comment type="function">
    <text evidence="18">Multifunctional protein which functions as a renin, prorenin cellular receptor and is involved in the assembly of the lysosomal proton-transporting V-type ATPase (V-ATPase) and the acidification of the endo-lysosomal system. May mediate renin-dependent cellular responses by activating ERK1 and ERK2. By increasing the catalytic efficiency of renin in AGT/angiotensinogen conversion to angiotensin I, may also play a role in the renin-angiotensin system (RAS). Through its function in V-type ATPase (v-ATPase) assembly and acidification of the lysosome it regulates protein degradation and may control different signaling pathways important for proper brain development, synapse morphology and synaptic transmission.</text>
</comment>
<dbReference type="InterPro" id="IPR057318">
    <property type="entry name" value="RENR_N"/>
</dbReference>
<evidence type="ECO:0000256" key="16">
    <source>
        <dbReference type="ARBA" id="ARBA00031536"/>
    </source>
</evidence>
<evidence type="ECO:0000256" key="7">
    <source>
        <dbReference type="ARBA" id="ARBA00022824"/>
    </source>
</evidence>
<keyword evidence="9 20" id="KW-0472">Membrane</keyword>
<keyword evidence="8 20" id="KW-1133">Transmembrane helix</keyword>
<accession>A0A6F9D7R5</accession>
<evidence type="ECO:0000256" key="8">
    <source>
        <dbReference type="ARBA" id="ARBA00022989"/>
    </source>
</evidence>
<evidence type="ECO:0000256" key="1">
    <source>
        <dbReference type="ARBA" id="ARBA00004115"/>
    </source>
</evidence>
<dbReference type="PANTHER" id="PTHR13351:SF1">
    <property type="entry name" value="RENIN RECEPTOR"/>
    <property type="match status" value="1"/>
</dbReference>
<evidence type="ECO:0000256" key="21">
    <source>
        <dbReference type="SAM" id="SignalP"/>
    </source>
</evidence>
<dbReference type="GO" id="GO:0030177">
    <property type="term" value="P:positive regulation of Wnt signaling pathway"/>
    <property type="evidence" value="ECO:0007669"/>
    <property type="project" value="TreeGrafter"/>
</dbReference>
<comment type="subcellular location">
    <subcellularLocation>
        <location evidence="12">Cell projection</location>
        <location evidence="12">Dendritic spine membrane</location>
        <topology evidence="12">Single-pass type I membrane protein</topology>
    </subcellularLocation>
    <subcellularLocation>
        <location evidence="14">Cytoplasmic vesicle</location>
        <location evidence="14">Autophagosome membrane</location>
        <topology evidence="14">Single-pass type I membrane protein</topology>
    </subcellularLocation>
    <subcellularLocation>
        <location evidence="13">Cytoplasmic vesicle</location>
        <location evidence="13">Clathrin-coated vesicle membrane</location>
        <topology evidence="13">Single-pass type I membrane protein</topology>
    </subcellularLocation>
    <subcellularLocation>
        <location evidence="11">Cytoplasmic vesicle</location>
        <location evidence="11">Secretory vesicle</location>
        <location evidence="11">Synaptic vesicle membrane</location>
        <topology evidence="11">Single-pass type I membrane protein</topology>
    </subcellularLocation>
    <subcellularLocation>
        <location evidence="1">Endoplasmic reticulum membrane</location>
        <topology evidence="1">Single-pass type I membrane protein</topology>
    </subcellularLocation>
</comment>
<keyword evidence="7" id="KW-0256">Endoplasmic reticulum</keyword>
<feature type="domain" description="Renin receptor N-terminal" evidence="23">
    <location>
        <begin position="19"/>
        <end position="270"/>
    </location>
</feature>
<dbReference type="GO" id="GO:0005765">
    <property type="term" value="C:lysosomal membrane"/>
    <property type="evidence" value="ECO:0007669"/>
    <property type="project" value="UniProtKB-SubCell"/>
</dbReference>
<evidence type="ECO:0000256" key="14">
    <source>
        <dbReference type="ARBA" id="ARBA00029432"/>
    </source>
</evidence>
<dbReference type="Pfam" id="PF07850">
    <property type="entry name" value="Renin_r"/>
    <property type="match status" value="1"/>
</dbReference>
<dbReference type="GO" id="GO:0032591">
    <property type="term" value="C:dendritic spine membrane"/>
    <property type="evidence" value="ECO:0007669"/>
    <property type="project" value="UniProtKB-SubCell"/>
</dbReference>
<keyword evidence="3" id="KW-1003">Cell membrane</keyword>
<evidence type="ECO:0000256" key="6">
    <source>
        <dbReference type="ARBA" id="ARBA00022729"/>
    </source>
</evidence>
<evidence type="ECO:0000256" key="10">
    <source>
        <dbReference type="ARBA" id="ARBA00023170"/>
    </source>
</evidence>
<gene>
    <name evidence="24" type="primary">Atp6ap2</name>
</gene>
<keyword evidence="5 20" id="KW-0812">Transmembrane</keyword>
<evidence type="ECO:0000256" key="18">
    <source>
        <dbReference type="ARBA" id="ARBA00045569"/>
    </source>
</evidence>
<dbReference type="InterPro" id="IPR012493">
    <property type="entry name" value="Renin_rcpt"/>
</dbReference>
<dbReference type="InterPro" id="IPR056780">
    <property type="entry name" value="Renin_r_C"/>
</dbReference>
<dbReference type="Pfam" id="PF25294">
    <property type="entry name" value="RENR_N"/>
    <property type="match status" value="1"/>
</dbReference>
<dbReference type="GO" id="GO:0030672">
    <property type="term" value="C:synaptic vesicle membrane"/>
    <property type="evidence" value="ECO:0007669"/>
    <property type="project" value="UniProtKB-SubCell"/>
</dbReference>
<keyword evidence="4" id="KW-0165">Cleavage on pair of basic residues</keyword>
<dbReference type="GO" id="GO:0000421">
    <property type="term" value="C:autophagosome membrane"/>
    <property type="evidence" value="ECO:0007669"/>
    <property type="project" value="UniProtKB-SubCell"/>
</dbReference>
<evidence type="ECO:0000259" key="23">
    <source>
        <dbReference type="Pfam" id="PF25294"/>
    </source>
</evidence>
<evidence type="ECO:0000256" key="9">
    <source>
        <dbReference type="ARBA" id="ARBA00023136"/>
    </source>
</evidence>
<evidence type="ECO:0000256" key="2">
    <source>
        <dbReference type="ARBA" id="ARBA00014237"/>
    </source>
</evidence>
<proteinExistence type="evidence at transcript level"/>
<evidence type="ECO:0000256" key="19">
    <source>
        <dbReference type="ARBA" id="ARBA00046601"/>
    </source>
</evidence>
<dbReference type="GO" id="GO:0005789">
    <property type="term" value="C:endoplasmic reticulum membrane"/>
    <property type="evidence" value="ECO:0007669"/>
    <property type="project" value="UniProtKB-SubCell"/>
</dbReference>
<feature type="chain" id="PRO_5026033427" description="Renin receptor" evidence="21">
    <location>
        <begin position="21"/>
        <end position="358"/>
    </location>
</feature>
<protein>
    <recommendedName>
        <fullName evidence="2">Renin receptor</fullName>
    </recommendedName>
    <alternativeName>
        <fullName evidence="17">ATPase H(+)-transporting lysosomal accessory protein 2</fullName>
    </alternativeName>
    <alternativeName>
        <fullName evidence="16">ATPase H(+)-transporting lysosomal-interacting protein 2</fullName>
    </alternativeName>
    <alternativeName>
        <fullName evidence="15">Renin/prorenin receptor</fullName>
    </alternativeName>
</protein>
<dbReference type="PANTHER" id="PTHR13351">
    <property type="entry name" value="RENIN RECEPTOR"/>
    <property type="match status" value="1"/>
</dbReference>
<evidence type="ECO:0000256" key="13">
    <source>
        <dbReference type="ARBA" id="ARBA00029430"/>
    </source>
</evidence>